<dbReference type="InterPro" id="IPR015760">
    <property type="entry name" value="TIF_IF2"/>
</dbReference>
<dbReference type="InterPro" id="IPR005225">
    <property type="entry name" value="Small_GTP-bd"/>
</dbReference>
<dbReference type="EMBL" id="LCMM01000021">
    <property type="protein sequence ID" value="KKU37422.1"/>
    <property type="molecule type" value="Genomic_DNA"/>
</dbReference>
<evidence type="ECO:0000256" key="1">
    <source>
        <dbReference type="ARBA" id="ARBA00007733"/>
    </source>
</evidence>
<dbReference type="PATRIC" id="fig|1618628.3.peg.407"/>
<evidence type="ECO:0000313" key="7">
    <source>
        <dbReference type="EMBL" id="KKU37422.1"/>
    </source>
</evidence>
<dbReference type="GO" id="GO:0003743">
    <property type="term" value="F:translation initiation factor activity"/>
    <property type="evidence" value="ECO:0007669"/>
    <property type="project" value="UniProtKB-KW"/>
</dbReference>
<dbReference type="Gene3D" id="3.40.50.300">
    <property type="entry name" value="P-loop containing nucleotide triphosphate hydrolases"/>
    <property type="match status" value="1"/>
</dbReference>
<dbReference type="GO" id="GO:0005525">
    <property type="term" value="F:GTP binding"/>
    <property type="evidence" value="ECO:0007669"/>
    <property type="project" value="UniProtKB-KW"/>
</dbReference>
<evidence type="ECO:0000256" key="5">
    <source>
        <dbReference type="ARBA" id="ARBA00023134"/>
    </source>
</evidence>
<keyword evidence="5" id="KW-0342">GTP-binding</keyword>
<dbReference type="Pfam" id="PF00009">
    <property type="entry name" value="GTP_EFTU"/>
    <property type="match status" value="1"/>
</dbReference>
<proteinExistence type="inferred from homology"/>
<keyword evidence="2 7" id="KW-0396">Initiation factor</keyword>
<keyword evidence="3" id="KW-0547">Nucleotide-binding</keyword>
<name>A0A0G1PY05_9BACT</name>
<dbReference type="InterPro" id="IPR000795">
    <property type="entry name" value="T_Tr_GTP-bd_dom"/>
</dbReference>
<protein>
    <submittedName>
        <fullName evidence="7">Translation initiation factor IF-2</fullName>
    </submittedName>
</protein>
<keyword evidence="4" id="KW-0648">Protein biosynthesis</keyword>
<dbReference type="FunFam" id="3.40.50.300:FF:000019">
    <property type="entry name" value="Translation initiation factor IF-2"/>
    <property type="match status" value="1"/>
</dbReference>
<comment type="similarity">
    <text evidence="1">Belongs to the TRAFAC class translation factor GTPase superfamily. Classic translation factor GTPase family. IF-2 subfamily.</text>
</comment>
<dbReference type="CDD" id="cd01887">
    <property type="entry name" value="IF2_eIF5B"/>
    <property type="match status" value="1"/>
</dbReference>
<sequence length="225" mass="24531">MSKKLENQLNIQTRPPIVVVMGHVDHGKTTLLDFIRKTKVAEKEAGGITQAIGAYEIAYKDKPITFIDTPGHEAFSKMRSRGAHVADVAVLVVAADDGVKPQTVEAIHHITESKIPFVVAINKIDKPGVQADRVKKELAEKNVFVEQWGGSVPCAEISAKTGQGIDELLEMILLLAEMEELKGEPHKNAEGVVIEAYLDSQRGPVATFLVEDGALNLGDYMVRLN</sequence>
<dbReference type="InterPro" id="IPR053905">
    <property type="entry name" value="EF-G-like_DII"/>
</dbReference>
<dbReference type="SUPFAM" id="SSF50447">
    <property type="entry name" value="Translation proteins"/>
    <property type="match status" value="1"/>
</dbReference>
<dbReference type="InterPro" id="IPR009000">
    <property type="entry name" value="Transl_B-barrel_sf"/>
</dbReference>
<evidence type="ECO:0000259" key="6">
    <source>
        <dbReference type="PROSITE" id="PS51722"/>
    </source>
</evidence>
<evidence type="ECO:0000313" key="8">
    <source>
        <dbReference type="Proteomes" id="UP000034856"/>
    </source>
</evidence>
<dbReference type="Proteomes" id="UP000034856">
    <property type="component" value="Unassembled WGS sequence"/>
</dbReference>
<dbReference type="GO" id="GO:0005737">
    <property type="term" value="C:cytoplasm"/>
    <property type="evidence" value="ECO:0007669"/>
    <property type="project" value="TreeGrafter"/>
</dbReference>
<organism evidence="7 8">
    <name type="scientific">Candidatus Azambacteria bacterium GW2011_GWF2_46_32</name>
    <dbReference type="NCBI Taxonomy" id="1618628"/>
    <lineage>
        <taxon>Bacteria</taxon>
        <taxon>Candidatus Azamiibacteriota</taxon>
    </lineage>
</organism>
<reference evidence="7 8" key="1">
    <citation type="journal article" date="2015" name="Nature">
        <title>rRNA introns, odd ribosomes, and small enigmatic genomes across a large radiation of phyla.</title>
        <authorList>
            <person name="Brown C.T."/>
            <person name="Hug L.A."/>
            <person name="Thomas B.C."/>
            <person name="Sharon I."/>
            <person name="Castelle C.J."/>
            <person name="Singh A."/>
            <person name="Wilkins M.J."/>
            <person name="Williams K.H."/>
            <person name="Banfield J.F."/>
        </authorList>
    </citation>
    <scope>NUCLEOTIDE SEQUENCE [LARGE SCALE GENOMIC DNA]</scope>
</reference>
<evidence type="ECO:0000256" key="3">
    <source>
        <dbReference type="ARBA" id="ARBA00022741"/>
    </source>
</evidence>
<accession>A0A0G1PY05</accession>
<dbReference type="Gene3D" id="2.40.30.10">
    <property type="entry name" value="Translation factors"/>
    <property type="match status" value="1"/>
</dbReference>
<dbReference type="AlphaFoldDB" id="A0A0G1PY05"/>
<evidence type="ECO:0000256" key="4">
    <source>
        <dbReference type="ARBA" id="ARBA00022917"/>
    </source>
</evidence>
<dbReference type="NCBIfam" id="TIGR00231">
    <property type="entry name" value="small_GTP"/>
    <property type="match status" value="1"/>
</dbReference>
<dbReference type="SUPFAM" id="SSF52540">
    <property type="entry name" value="P-loop containing nucleoside triphosphate hydrolases"/>
    <property type="match status" value="1"/>
</dbReference>
<dbReference type="PANTHER" id="PTHR43381:SF5">
    <property type="entry name" value="TR-TYPE G DOMAIN-CONTAINING PROTEIN"/>
    <property type="match status" value="1"/>
</dbReference>
<comment type="caution">
    <text evidence="7">The sequence shown here is derived from an EMBL/GenBank/DDBJ whole genome shotgun (WGS) entry which is preliminary data.</text>
</comment>
<evidence type="ECO:0000256" key="2">
    <source>
        <dbReference type="ARBA" id="ARBA00022540"/>
    </source>
</evidence>
<gene>
    <name evidence="7" type="ORF">UX51_C0021G0011</name>
</gene>
<dbReference type="Pfam" id="PF22042">
    <property type="entry name" value="EF-G_D2"/>
    <property type="match status" value="1"/>
</dbReference>
<dbReference type="InterPro" id="IPR027417">
    <property type="entry name" value="P-loop_NTPase"/>
</dbReference>
<dbReference type="PANTHER" id="PTHR43381">
    <property type="entry name" value="TRANSLATION INITIATION FACTOR IF-2-RELATED"/>
    <property type="match status" value="1"/>
</dbReference>
<feature type="domain" description="Tr-type G" evidence="6">
    <location>
        <begin position="13"/>
        <end position="182"/>
    </location>
</feature>
<dbReference type="PROSITE" id="PS51722">
    <property type="entry name" value="G_TR_2"/>
    <property type="match status" value="1"/>
</dbReference>
<dbReference type="GO" id="GO:0003924">
    <property type="term" value="F:GTPase activity"/>
    <property type="evidence" value="ECO:0007669"/>
    <property type="project" value="InterPro"/>
</dbReference>